<dbReference type="Gene3D" id="1.10.10.820">
    <property type="match status" value="1"/>
</dbReference>
<keyword evidence="2 9" id="KW-0547">Nucleotide-binding</keyword>
<dbReference type="EMBL" id="NEVH01009422">
    <property type="protein sequence ID" value="PNF33006.1"/>
    <property type="molecule type" value="Genomic_DNA"/>
</dbReference>
<dbReference type="FunFam" id="1.20.120.720:FF:000001">
    <property type="entry name" value="Myosin heavy chain, muscle"/>
    <property type="match status" value="1"/>
</dbReference>
<dbReference type="GO" id="GO:0007424">
    <property type="term" value="P:open tracheal system development"/>
    <property type="evidence" value="ECO:0007669"/>
    <property type="project" value="UniProtKB-ARBA"/>
</dbReference>
<dbReference type="GO" id="GO:0030017">
    <property type="term" value="C:sarcomere"/>
    <property type="evidence" value="ECO:0007669"/>
    <property type="project" value="UniProtKB-ARBA"/>
</dbReference>
<feature type="compositionally biased region" description="Acidic residues" evidence="10">
    <location>
        <begin position="1822"/>
        <end position="1835"/>
    </location>
</feature>
<dbReference type="GO" id="GO:0007298">
    <property type="term" value="P:border follicle cell migration"/>
    <property type="evidence" value="ECO:0007669"/>
    <property type="project" value="UniProtKB-ARBA"/>
</dbReference>
<dbReference type="SMART" id="SM00242">
    <property type="entry name" value="MYSc"/>
    <property type="match status" value="1"/>
</dbReference>
<feature type="binding site" evidence="9">
    <location>
        <begin position="40"/>
        <end position="47"/>
    </location>
    <ligand>
        <name>ATP</name>
        <dbReference type="ChEBI" id="CHEBI:30616"/>
    </ligand>
</feature>
<organism evidence="12 13">
    <name type="scientific">Cryptotermes secundus</name>
    <dbReference type="NCBI Taxonomy" id="105785"/>
    <lineage>
        <taxon>Eukaryota</taxon>
        <taxon>Metazoa</taxon>
        <taxon>Ecdysozoa</taxon>
        <taxon>Arthropoda</taxon>
        <taxon>Hexapoda</taxon>
        <taxon>Insecta</taxon>
        <taxon>Pterygota</taxon>
        <taxon>Neoptera</taxon>
        <taxon>Polyneoptera</taxon>
        <taxon>Dictyoptera</taxon>
        <taxon>Blattodea</taxon>
        <taxon>Blattoidea</taxon>
        <taxon>Termitoidae</taxon>
        <taxon>Kalotermitidae</taxon>
        <taxon>Cryptotermitinae</taxon>
        <taxon>Cryptotermes</taxon>
    </lineage>
</organism>
<dbReference type="GO" id="GO:0045214">
    <property type="term" value="P:sarcomere organization"/>
    <property type="evidence" value="ECO:0007669"/>
    <property type="project" value="UniProtKB-ARBA"/>
</dbReference>
<feature type="compositionally biased region" description="Basic and acidic residues" evidence="10">
    <location>
        <begin position="1561"/>
        <end position="1571"/>
    </location>
</feature>
<dbReference type="Gene3D" id="1.20.120.720">
    <property type="entry name" value="Myosin VI head, motor domain, U50 subdomain"/>
    <property type="match status" value="1"/>
</dbReference>
<keyword evidence="5" id="KW-0175">Coiled coil</keyword>
<dbReference type="PANTHER" id="PTHR45615">
    <property type="entry name" value="MYOSIN HEAVY CHAIN, NON-MUSCLE"/>
    <property type="match status" value="1"/>
</dbReference>
<dbReference type="InterPro" id="IPR001609">
    <property type="entry name" value="Myosin_head_motor_dom-like"/>
</dbReference>
<keyword evidence="3 9" id="KW-0067">ATP-binding</keyword>
<dbReference type="Gene3D" id="1.20.58.530">
    <property type="match status" value="1"/>
</dbReference>
<feature type="domain" description="Myosin motor" evidence="11">
    <location>
        <begin position="1"/>
        <end position="646"/>
    </location>
</feature>
<dbReference type="PANTHER" id="PTHR45615:SF40">
    <property type="entry name" value="MYOSIN HEAVY CHAIN, NON-MUSCLE"/>
    <property type="match status" value="1"/>
</dbReference>
<dbReference type="Proteomes" id="UP000235965">
    <property type="component" value="Unassembled WGS sequence"/>
</dbReference>
<evidence type="ECO:0000313" key="13">
    <source>
        <dbReference type="Proteomes" id="UP000235965"/>
    </source>
</evidence>
<dbReference type="InterPro" id="IPR002928">
    <property type="entry name" value="Myosin_tail"/>
</dbReference>
<dbReference type="SMART" id="SM00015">
    <property type="entry name" value="IQ"/>
    <property type="match status" value="1"/>
</dbReference>
<evidence type="ECO:0000256" key="7">
    <source>
        <dbReference type="ARBA" id="ARBA00023175"/>
    </source>
</evidence>
<proteinExistence type="inferred from homology"/>
<dbReference type="FunFam" id="1.20.58.530:FF:000003">
    <property type="entry name" value="Myosin heavy chain 10"/>
    <property type="match status" value="1"/>
</dbReference>
<feature type="compositionally biased region" description="Basic and acidic residues" evidence="10">
    <location>
        <begin position="1767"/>
        <end position="1781"/>
    </location>
</feature>
<comment type="caution">
    <text evidence="12">The sequence shown here is derived from an EMBL/GenBank/DDBJ whole genome shotgun (WGS) entry which is preliminary data.</text>
</comment>
<dbReference type="PROSITE" id="PS50096">
    <property type="entry name" value="IQ"/>
    <property type="match status" value="1"/>
</dbReference>
<comment type="similarity">
    <text evidence="1 9">Belongs to the TRAFAC class myosin-kinesin ATPase superfamily. Myosin family.</text>
</comment>
<evidence type="ECO:0000256" key="3">
    <source>
        <dbReference type="ARBA" id="ARBA00022840"/>
    </source>
</evidence>
<keyword evidence="6 9" id="KW-0518">Myosin</keyword>
<dbReference type="FunCoup" id="A0A2J7QWP2">
    <property type="interactions" value="418"/>
</dbReference>
<feature type="region of interest" description="Disordered" evidence="10">
    <location>
        <begin position="1513"/>
        <end position="1541"/>
    </location>
</feature>
<dbReference type="Gene3D" id="3.40.850.10">
    <property type="entry name" value="Kinesin motor domain"/>
    <property type="match status" value="1"/>
</dbReference>
<dbReference type="SUPFAM" id="SSF90257">
    <property type="entry name" value="Myosin rod fragments"/>
    <property type="match status" value="5"/>
</dbReference>
<evidence type="ECO:0000256" key="9">
    <source>
        <dbReference type="PROSITE-ProRule" id="PRU00782"/>
    </source>
</evidence>
<dbReference type="OrthoDB" id="10254995at2759"/>
<dbReference type="Gene3D" id="1.20.5.340">
    <property type="match status" value="3"/>
</dbReference>
<dbReference type="GO" id="GO:0051015">
    <property type="term" value="F:actin filament binding"/>
    <property type="evidence" value="ECO:0007669"/>
    <property type="project" value="TreeGrafter"/>
</dbReference>
<evidence type="ECO:0000256" key="6">
    <source>
        <dbReference type="ARBA" id="ARBA00023123"/>
    </source>
</evidence>
<dbReference type="PRINTS" id="PR00193">
    <property type="entry name" value="MYOSINHEAVY"/>
</dbReference>
<evidence type="ECO:0000256" key="2">
    <source>
        <dbReference type="ARBA" id="ARBA00022741"/>
    </source>
</evidence>
<dbReference type="GO" id="GO:0000146">
    <property type="term" value="F:microfilament motor activity"/>
    <property type="evidence" value="ECO:0007669"/>
    <property type="project" value="TreeGrafter"/>
</dbReference>
<dbReference type="STRING" id="105785.A0A2J7QWP2"/>
<evidence type="ECO:0000256" key="8">
    <source>
        <dbReference type="ARBA" id="ARBA00023203"/>
    </source>
</evidence>
<keyword evidence="8 9" id="KW-0009">Actin-binding</keyword>
<accession>A0A2J7QWP2</accession>
<keyword evidence="13" id="KW-1185">Reference proteome</keyword>
<dbReference type="FunFam" id="1.20.5.340:FF:000007">
    <property type="entry name" value="Myosin heavy chain, non-muscle"/>
    <property type="match status" value="1"/>
</dbReference>
<feature type="compositionally biased region" description="Basic and acidic residues" evidence="10">
    <location>
        <begin position="1747"/>
        <end position="1760"/>
    </location>
</feature>
<feature type="region of interest" description="Disordered" evidence="10">
    <location>
        <begin position="1559"/>
        <end position="1587"/>
    </location>
</feature>
<dbReference type="SUPFAM" id="SSF52540">
    <property type="entry name" value="P-loop containing nucleoside triphosphate hydrolases"/>
    <property type="match status" value="1"/>
</dbReference>
<name>A0A2J7QWP2_9NEOP</name>
<dbReference type="PROSITE" id="PS51456">
    <property type="entry name" value="MYOSIN_MOTOR"/>
    <property type="match status" value="1"/>
</dbReference>
<dbReference type="GO" id="GO:0032982">
    <property type="term" value="C:myosin filament"/>
    <property type="evidence" value="ECO:0007669"/>
    <property type="project" value="TreeGrafter"/>
</dbReference>
<evidence type="ECO:0000256" key="10">
    <source>
        <dbReference type="SAM" id="MobiDB-lite"/>
    </source>
</evidence>
<dbReference type="Gene3D" id="6.10.250.2420">
    <property type="match status" value="1"/>
</dbReference>
<dbReference type="Pfam" id="PF00063">
    <property type="entry name" value="Myosin_head"/>
    <property type="match status" value="1"/>
</dbReference>
<evidence type="ECO:0000256" key="5">
    <source>
        <dbReference type="ARBA" id="ARBA00023054"/>
    </source>
</evidence>
<keyword evidence="4" id="KW-0112">Calmodulin-binding</keyword>
<dbReference type="InterPro" id="IPR027417">
    <property type="entry name" value="P-loop_NTPase"/>
</dbReference>
<dbReference type="InterPro" id="IPR000048">
    <property type="entry name" value="IQ_motif_EF-hand-BS"/>
</dbReference>
<dbReference type="GO" id="GO:0006936">
    <property type="term" value="P:muscle contraction"/>
    <property type="evidence" value="ECO:0007669"/>
    <property type="project" value="UniProtKB-ARBA"/>
</dbReference>
<dbReference type="Gene3D" id="4.10.270.10">
    <property type="entry name" value="Myosin, subunit A"/>
    <property type="match status" value="1"/>
</dbReference>
<dbReference type="GO" id="GO:0016460">
    <property type="term" value="C:myosin II complex"/>
    <property type="evidence" value="ECO:0007669"/>
    <property type="project" value="TreeGrafter"/>
</dbReference>
<feature type="compositionally biased region" description="Polar residues" evidence="10">
    <location>
        <begin position="1168"/>
        <end position="1186"/>
    </location>
</feature>
<dbReference type="GO" id="GO:0048513">
    <property type="term" value="P:animal organ development"/>
    <property type="evidence" value="ECO:0007669"/>
    <property type="project" value="UniProtKB-ARBA"/>
</dbReference>
<dbReference type="GO" id="GO:0031033">
    <property type="term" value="P:myosin filament organization"/>
    <property type="evidence" value="ECO:0007669"/>
    <property type="project" value="UniProtKB-ARBA"/>
</dbReference>
<feature type="region of interest" description="Disordered" evidence="10">
    <location>
        <begin position="1168"/>
        <end position="1192"/>
    </location>
</feature>
<dbReference type="FunFam" id="3.30.70.1590:FF:000001">
    <property type="entry name" value="Myosin heavy chain"/>
    <property type="match status" value="1"/>
</dbReference>
<dbReference type="Gene3D" id="3.30.70.1590">
    <property type="match status" value="1"/>
</dbReference>
<evidence type="ECO:0000313" key="12">
    <source>
        <dbReference type="EMBL" id="PNF33006.1"/>
    </source>
</evidence>
<dbReference type="Pfam" id="PF00612">
    <property type="entry name" value="IQ"/>
    <property type="match status" value="1"/>
</dbReference>
<dbReference type="FunFam" id="1.10.10.820:FF:000001">
    <property type="entry name" value="Myosin heavy chain"/>
    <property type="match status" value="1"/>
</dbReference>
<reference evidence="12 13" key="1">
    <citation type="submission" date="2017-12" db="EMBL/GenBank/DDBJ databases">
        <title>Hemimetabolous genomes reveal molecular basis of termite eusociality.</title>
        <authorList>
            <person name="Harrison M.C."/>
            <person name="Jongepier E."/>
            <person name="Robertson H.M."/>
            <person name="Arning N."/>
            <person name="Bitard-Feildel T."/>
            <person name="Chao H."/>
            <person name="Childers C.P."/>
            <person name="Dinh H."/>
            <person name="Doddapaneni H."/>
            <person name="Dugan S."/>
            <person name="Gowin J."/>
            <person name="Greiner C."/>
            <person name="Han Y."/>
            <person name="Hu H."/>
            <person name="Hughes D.S.T."/>
            <person name="Huylmans A.-K."/>
            <person name="Kemena C."/>
            <person name="Kremer L.P.M."/>
            <person name="Lee S.L."/>
            <person name="Lopez-Ezquerra A."/>
            <person name="Mallet L."/>
            <person name="Monroy-Kuhn J.M."/>
            <person name="Moser A."/>
            <person name="Murali S.C."/>
            <person name="Muzny D.M."/>
            <person name="Otani S."/>
            <person name="Piulachs M.-D."/>
            <person name="Poelchau M."/>
            <person name="Qu J."/>
            <person name="Schaub F."/>
            <person name="Wada-Katsumata A."/>
            <person name="Worley K.C."/>
            <person name="Xie Q."/>
            <person name="Ylla G."/>
            <person name="Poulsen M."/>
            <person name="Gibbs R.A."/>
            <person name="Schal C."/>
            <person name="Richards S."/>
            <person name="Belles X."/>
            <person name="Korb J."/>
            <person name="Bornberg-Bauer E."/>
        </authorList>
    </citation>
    <scope>NUCLEOTIDE SEQUENCE [LARGE SCALE GENOMIC DNA]</scope>
    <source>
        <tissue evidence="12">Whole body</tissue>
    </source>
</reference>
<protein>
    <submittedName>
        <fullName evidence="12">Myosin heavy chain, non-muscle</fullName>
    </submittedName>
</protein>
<feature type="region of interest" description="Actin-binding" evidence="9">
    <location>
        <begin position="524"/>
        <end position="546"/>
    </location>
</feature>
<dbReference type="GO" id="GO:0005516">
    <property type="term" value="F:calmodulin binding"/>
    <property type="evidence" value="ECO:0007669"/>
    <property type="project" value="UniProtKB-KW"/>
</dbReference>
<dbReference type="GO" id="GO:0005524">
    <property type="term" value="F:ATP binding"/>
    <property type="evidence" value="ECO:0007669"/>
    <property type="project" value="UniProtKB-UniRule"/>
</dbReference>
<keyword evidence="7 9" id="KW-0505">Motor protein</keyword>
<dbReference type="InParanoid" id="A0A2J7QWP2"/>
<evidence type="ECO:0000259" key="11">
    <source>
        <dbReference type="PROSITE" id="PS51456"/>
    </source>
</evidence>
<dbReference type="Pfam" id="PF01576">
    <property type="entry name" value="Myosin_tail_1"/>
    <property type="match status" value="1"/>
</dbReference>
<sequence length="1835" mass="211109">MERYKGIKRHEVPPHVFAITDTAYRSMLQDREDQSILCTGESGAGKTENTKKVIQYLAYVAASKPKSSLSPHTAPSPALIIGELEQQLLQANPILEAFGNAKTVKNDNSSRFGKFIRINFDASGYIAGANIETYLLEKSRAIRQAKDERTFHIFYQLLVGASAEQKKEFILEDPKSYAFLSSGGHLPVPGVDDVAEFHATCKAMSIMGMTNDDFSAIFRTVSAVMLFGNMKFKQERNSDQAILPDNTMAQKVAHLLGLSVTEMTKAFLRPRIKVGRDFVTKAQTKEQAEFAVEAISKACYERMFRWLVNRINRSLDRTKRQGASFIGILDMAGFEIFELNSFEQLCINYTNEKLQQLFNHTMFILEQEEYQREGIEWKFIDFGLDLQPTIDLIDKPMGIMALLDEECWFPKATDKSFVEKLVGAHSVHPKFLKTDFRGVADFAVIHYAGRVDYSAAKWLMKNMDPLNENVVSLLQASQDPFVIHIWKDAEIVGMAQQALTDTQFGARTRKGMFRTVSQLYKEQLAKLMVTLRNTNPNFVRCIIPNHEKRAGKIDAPLVLDQLRCNGVLEGIRICRQGFPNRIPFQEFRQRYELLTPNVIPKGFMDGKKACEKMIHALELDPNLYRVGQSKIFFRAGVLAHLEEERDYKITDLIVNFQAFCRGYLARRNFHKRTQQLNAIRIIQRNCAAYLKLRNWQWWRLYTKVKPLLEVTKQEEKLTQKEDELKQVKEKLDVQLRSSQESERKLQQALEEKITLQEQLQAEVELCAEAEEMRARLAARKQELEEILHDLEARIEEEEERSNTLLAEKKKLQLNIQDLEEQLEEEEAARQKLQLEKVQCDAKIKKLEEDYALSEDTNQKLLKEKKLLEERSADLSQTLAEEEEKAKHLAKLKTKHEATIADLEERLLRDQQQRQEMDRSKRKVETEVSDLKEQLNERRLQVEELQLQLGKREEELTQALMKIDEEGAGKAQSQKALRELESQLAEIQEDLEAEKIARSKAEKQKRDLNEELEALKNELLDSLDTTAAQQELRTKREQELATLKKSLEEDAASHEIAIAEMRHKYSQDVALINEQMEAVKKAKSGLEKVKSQLEAENADLTTELRSVGANRQECERRRKQAESQLAEVQSKAVELERSRADLLDRFTKLQQESDAIAAQLEQAELRTSAATKSAATMETQLGEAQTQLEEETRQKLALSSRLRQLESEKEALQEQVEEEEEAKRNLEKQILAASQNLADAKKRIEEEAEQVNQLEEVKKKLAKDIEALQRQVEELQAANDKLDKSKKKLQAELEDSNIDLEAQRAKVLELEKKQRNFDKVLAEEKAVAEQIAQERDAAEREAREKETRVLSLTREIDEMNDKVEELERGRRQLQAELDELVNNQGTADKNVHELEKAKRALESQLAEQKAQNEELEDELQFTEDAKLRLEVNMQALRAQFERDLQAKEEQAEEKRRGLLKQLRDLEAELEDERKQRANALSQRKKLEADLKDMEQQLEMHDKIKEDALKQLKKLQVQAKDSARDAEEARASRDELAAAAKETERKLKSLEAELVQMSEDLASAERAKRAAESERDELQEEINSNSNKGTLLLDEKRRLEARIATLEEELEEEQSNSEILMDRARKAQISIEQLTTDLAAERSTTQKLETGRMLLERQNKDLKAKLVELETAQRTKTKATIATLESKINNLEEQLEAEAKERFAQQKTNRKQEKKLKELVMQLEDERRHADQYKEQVEKVNMRVKGLKRQLDEAEEEISREKAQKRKAQRDMEDMMESHEAMSRELTNLKNKLRRGGAGTGIGLPRLTGTKRGSLPTGSGDDSSIQDDSVDGEEAPN</sequence>
<gene>
    <name evidence="12" type="ORF">B7P43_G16375</name>
</gene>
<feature type="compositionally biased region" description="Basic and acidic residues" evidence="10">
    <location>
        <begin position="1519"/>
        <end position="1541"/>
    </location>
</feature>
<dbReference type="GO" id="GO:0042802">
    <property type="term" value="F:identical protein binding"/>
    <property type="evidence" value="ECO:0007669"/>
    <property type="project" value="UniProtKB-ARBA"/>
</dbReference>
<dbReference type="FunFam" id="1.20.5.340:FF:000009">
    <property type="entry name" value="myosin-11 isoform X2"/>
    <property type="match status" value="1"/>
</dbReference>
<evidence type="ECO:0000256" key="4">
    <source>
        <dbReference type="ARBA" id="ARBA00022860"/>
    </source>
</evidence>
<feature type="region of interest" description="Disordered" evidence="10">
    <location>
        <begin position="1747"/>
        <end position="1835"/>
    </location>
</feature>
<evidence type="ECO:0000256" key="1">
    <source>
        <dbReference type="ARBA" id="ARBA00008314"/>
    </source>
</evidence>
<dbReference type="InterPro" id="IPR036961">
    <property type="entry name" value="Kinesin_motor_dom_sf"/>
</dbReference>